<evidence type="ECO:0000256" key="2">
    <source>
        <dbReference type="ARBA" id="ARBA00022443"/>
    </source>
</evidence>
<evidence type="ECO:0000313" key="10">
    <source>
        <dbReference type="EMBL" id="WVO22827.1"/>
    </source>
</evidence>
<evidence type="ECO:0000259" key="9">
    <source>
        <dbReference type="PROSITE" id="PS50002"/>
    </source>
</evidence>
<dbReference type="InterPro" id="IPR001452">
    <property type="entry name" value="SH3_domain"/>
</dbReference>
<organism evidence="10 11">
    <name type="scientific">Cryptococcus decagattii</name>
    <dbReference type="NCBI Taxonomy" id="1859122"/>
    <lineage>
        <taxon>Eukaryota</taxon>
        <taxon>Fungi</taxon>
        <taxon>Dikarya</taxon>
        <taxon>Basidiomycota</taxon>
        <taxon>Agaricomycotina</taxon>
        <taxon>Tremellomycetes</taxon>
        <taxon>Tremellales</taxon>
        <taxon>Cryptococcaceae</taxon>
        <taxon>Cryptococcus</taxon>
        <taxon>Cryptococcus gattii species complex</taxon>
    </lineage>
</organism>
<dbReference type="Gene3D" id="2.30.30.40">
    <property type="entry name" value="SH3 Domains"/>
    <property type="match status" value="1"/>
</dbReference>
<feature type="domain" description="SH3" evidence="9">
    <location>
        <begin position="429"/>
        <end position="488"/>
    </location>
</feature>
<evidence type="ECO:0000256" key="1">
    <source>
        <dbReference type="ARBA" id="ARBA00004167"/>
    </source>
</evidence>
<evidence type="ECO:0000313" key="11">
    <source>
        <dbReference type="Proteomes" id="UP001432216"/>
    </source>
</evidence>
<reference evidence="10 11" key="1">
    <citation type="submission" date="2024-01" db="EMBL/GenBank/DDBJ databases">
        <title>Comparative genomics of Cryptococcus and Kwoniella reveals pathogenesis evolution and contrasting modes of karyotype evolution via chromosome fusion or intercentromeric recombination.</title>
        <authorList>
            <person name="Coelho M.A."/>
            <person name="David-Palma M."/>
            <person name="Shea T."/>
            <person name="Bowers K."/>
            <person name="McGinley-Smith S."/>
            <person name="Mohammad A.W."/>
            <person name="Gnirke A."/>
            <person name="Yurkov A.M."/>
            <person name="Nowrousian M."/>
            <person name="Sun S."/>
            <person name="Cuomo C.A."/>
            <person name="Heitman J."/>
        </authorList>
    </citation>
    <scope>NUCLEOTIDE SEQUENCE [LARGE SCALE GENOMIC DNA]</scope>
    <source>
        <strain evidence="10 11">7685027</strain>
    </source>
</reference>
<keyword evidence="3 8" id="KW-0812">Transmembrane</keyword>
<dbReference type="GeneID" id="89990942"/>
<dbReference type="InterPro" id="IPR036028">
    <property type="entry name" value="SH3-like_dom_sf"/>
</dbReference>
<gene>
    <name evidence="10" type="ORF">IAS62_004170</name>
</gene>
<feature type="region of interest" description="Disordered" evidence="7">
    <location>
        <begin position="100"/>
        <end position="207"/>
    </location>
</feature>
<dbReference type="SUPFAM" id="SSF50044">
    <property type="entry name" value="SH3-domain"/>
    <property type="match status" value="1"/>
</dbReference>
<dbReference type="RefSeq" id="XP_064722066.1">
    <property type="nucleotide sequence ID" value="XM_064865994.1"/>
</dbReference>
<keyword evidence="2 6" id="KW-0728">SH3 domain</keyword>
<dbReference type="PANTHER" id="PTHR15549:SF26">
    <property type="entry name" value="AXIAL BUDDING PATTERN PROTEIN 2-RELATED"/>
    <property type="match status" value="1"/>
</dbReference>
<keyword evidence="5 8" id="KW-0472">Membrane</keyword>
<proteinExistence type="predicted"/>
<protein>
    <recommendedName>
        <fullName evidence="9">SH3 domain-containing protein</fullName>
    </recommendedName>
</protein>
<evidence type="ECO:0000256" key="5">
    <source>
        <dbReference type="ARBA" id="ARBA00023136"/>
    </source>
</evidence>
<evidence type="ECO:0000256" key="6">
    <source>
        <dbReference type="PROSITE-ProRule" id="PRU00192"/>
    </source>
</evidence>
<keyword evidence="11" id="KW-1185">Reference proteome</keyword>
<evidence type="ECO:0000256" key="3">
    <source>
        <dbReference type="ARBA" id="ARBA00022692"/>
    </source>
</evidence>
<sequence length="488" mass="50226">MLQRPVRSLPSAMKKSYAGRTQEAAIIISKRRSVQISPIPHSLIAGVQSAFEISAGVYQYKVRRGVGDRHPLSLIPRDVGAGANTIDNSDTMADLELTDSVTSSTSSSTRVATSSLSSSARTTSTTSSAAQDRATSVTSSRTSSSSSSSSSSARTSSHTTTSTRTSTSSSSSATSTSTTPSRLTRTSRTLTHSSTSSSTLTSSSATSSIVTSTTASSTSSSATATSTVAAANVNGSGSSSSLSGGAIAGIVIGSIAGIVLIALLITAGIRKKSRAERAKRRSSVFDWGTAADMDNMETYEKPRYDPPSESFAMAEANNNPQHVSYATNDFAVAPPAAERTEPLSYAERHNPQYSYRNSFQPVSLVPGLPPAQSPARAPAQAQGSFPVEPQQQNTVGVGSAPGAAGVGAAAGAVPGSGAAAAAAGPRGVTAGTWVSVKVGFVRSLEDELAINPGQRLYLHEVYDDGWSLCEDEEHEKGVVPVNCLESLQ</sequence>
<dbReference type="PROSITE" id="PS50002">
    <property type="entry name" value="SH3"/>
    <property type="match status" value="1"/>
</dbReference>
<dbReference type="PANTHER" id="PTHR15549">
    <property type="entry name" value="PAIRED IMMUNOGLOBULIN-LIKE TYPE 2 RECEPTOR"/>
    <property type="match status" value="1"/>
</dbReference>
<dbReference type="EMBL" id="CP143811">
    <property type="protein sequence ID" value="WVO22827.1"/>
    <property type="molecule type" value="Genomic_DNA"/>
</dbReference>
<evidence type="ECO:0000256" key="4">
    <source>
        <dbReference type="ARBA" id="ARBA00022989"/>
    </source>
</evidence>
<comment type="subcellular location">
    <subcellularLocation>
        <location evidence="1">Membrane</location>
        <topology evidence="1">Single-pass membrane protein</topology>
    </subcellularLocation>
</comment>
<dbReference type="InterPro" id="IPR051694">
    <property type="entry name" value="Immunoregulatory_rcpt-like"/>
</dbReference>
<keyword evidence="4 8" id="KW-1133">Transmembrane helix</keyword>
<feature type="transmembrane region" description="Helical" evidence="8">
    <location>
        <begin position="246"/>
        <end position="269"/>
    </location>
</feature>
<accession>A0ABZ2AWP5</accession>
<dbReference type="SMART" id="SM00326">
    <property type="entry name" value="SH3"/>
    <property type="match status" value="1"/>
</dbReference>
<evidence type="ECO:0000256" key="8">
    <source>
        <dbReference type="SAM" id="Phobius"/>
    </source>
</evidence>
<dbReference type="Proteomes" id="UP001432216">
    <property type="component" value="Chromosome 6"/>
</dbReference>
<name>A0ABZ2AWP5_9TREE</name>
<evidence type="ECO:0000256" key="7">
    <source>
        <dbReference type="SAM" id="MobiDB-lite"/>
    </source>
</evidence>